<reference evidence="1 2" key="1">
    <citation type="submission" date="2024-09" db="EMBL/GenBank/DDBJ databases">
        <title>The Natural Products Discovery Center: Release of the First 8490 Sequenced Strains for Exploring Actinobacteria Biosynthetic Diversity.</title>
        <authorList>
            <person name="Kalkreuter E."/>
            <person name="Kautsar S.A."/>
            <person name="Yang D."/>
            <person name="Bader C.D."/>
            <person name="Teijaro C.N."/>
            <person name="Fluegel L."/>
            <person name="Davis C.M."/>
            <person name="Simpson J.R."/>
            <person name="Lauterbach L."/>
            <person name="Steele A.D."/>
            <person name="Gui C."/>
            <person name="Meng S."/>
            <person name="Li G."/>
            <person name="Viehrig K."/>
            <person name="Ye F."/>
            <person name="Su P."/>
            <person name="Kiefer A.F."/>
            <person name="Nichols A."/>
            <person name="Cepeda A.J."/>
            <person name="Yan W."/>
            <person name="Fan B."/>
            <person name="Jiang Y."/>
            <person name="Adhikari A."/>
            <person name="Zheng C.-J."/>
            <person name="Schuster L."/>
            <person name="Cowan T.M."/>
            <person name="Smanski M.J."/>
            <person name="Chevrette M.G."/>
            <person name="De Carvalho L.P.S."/>
            <person name="Shen B."/>
        </authorList>
    </citation>
    <scope>NUCLEOTIDE SEQUENCE [LARGE SCALE GENOMIC DNA]</scope>
    <source>
        <strain evidence="1 2">NPDC060353</strain>
    </source>
</reference>
<keyword evidence="2" id="KW-1185">Reference proteome</keyword>
<accession>A0ABW6G3V8</accession>
<name>A0ABW6G3V8_9PSEU</name>
<evidence type="ECO:0000313" key="1">
    <source>
        <dbReference type="EMBL" id="MFD6793884.1"/>
    </source>
</evidence>
<organism evidence="1 2">
    <name type="scientific">Prauserella salsuginis</name>
    <dbReference type="NCBI Taxonomy" id="387889"/>
    <lineage>
        <taxon>Bacteria</taxon>
        <taxon>Bacillati</taxon>
        <taxon>Actinomycetota</taxon>
        <taxon>Actinomycetes</taxon>
        <taxon>Pseudonocardiales</taxon>
        <taxon>Pseudonocardiaceae</taxon>
        <taxon>Prauserella</taxon>
        <taxon>Prauserella salsuginis group</taxon>
    </lineage>
</organism>
<comment type="caution">
    <text evidence="1">The sequence shown here is derived from an EMBL/GenBank/DDBJ whole genome shotgun (WGS) entry which is preliminary data.</text>
</comment>
<gene>
    <name evidence="1" type="ORF">ACFWGY_11145</name>
</gene>
<dbReference type="RefSeq" id="WP_307876530.1">
    <property type="nucleotide sequence ID" value="NZ_JANBBF010000008.1"/>
</dbReference>
<dbReference type="EMBL" id="JBHXCV010000006">
    <property type="protein sequence ID" value="MFD6793884.1"/>
    <property type="molecule type" value="Genomic_DNA"/>
</dbReference>
<evidence type="ECO:0000313" key="2">
    <source>
        <dbReference type="Proteomes" id="UP001598673"/>
    </source>
</evidence>
<protein>
    <recommendedName>
        <fullName evidence="3">Sigma-70 region 2</fullName>
    </recommendedName>
</protein>
<dbReference type="Proteomes" id="UP001598673">
    <property type="component" value="Unassembled WGS sequence"/>
</dbReference>
<sequence length="47" mass="5439">MTERDRAEDPWRDAAPRVLARLLRAYGSGRFDLCEDAVQEALLDAYR</sequence>
<evidence type="ECO:0008006" key="3">
    <source>
        <dbReference type="Google" id="ProtNLM"/>
    </source>
</evidence>
<proteinExistence type="predicted"/>